<dbReference type="GO" id="GO:0003964">
    <property type="term" value="F:RNA-directed DNA polymerase activity"/>
    <property type="evidence" value="ECO:0007669"/>
    <property type="project" value="UniProtKB-KW"/>
</dbReference>
<dbReference type="FunFam" id="3.10.20.370:FF:000001">
    <property type="entry name" value="Retrovirus-related Pol polyprotein from transposon 17.6-like protein"/>
    <property type="match status" value="1"/>
</dbReference>
<dbReference type="Pfam" id="PF17919">
    <property type="entry name" value="RT_RNaseH_2"/>
    <property type="match status" value="1"/>
</dbReference>
<dbReference type="GO" id="GO:0004523">
    <property type="term" value="F:RNA-DNA hybrid ribonuclease activity"/>
    <property type="evidence" value="ECO:0007669"/>
    <property type="project" value="UniProtKB-EC"/>
</dbReference>
<keyword evidence="3" id="KW-0645">Protease</keyword>
<dbReference type="EC" id="3.1.26.4" evidence="2"/>
<dbReference type="FunFam" id="1.10.340.70:FF:000001">
    <property type="entry name" value="Retrovirus-related Pol polyprotein from transposon gypsy-like Protein"/>
    <property type="match status" value="1"/>
</dbReference>
<dbReference type="PANTHER" id="PTHR37984:SF5">
    <property type="entry name" value="PROTEIN NYNRIN-LIKE"/>
    <property type="match status" value="1"/>
</dbReference>
<evidence type="ECO:0000313" key="15">
    <source>
        <dbReference type="Proteomes" id="UP000324091"/>
    </source>
</evidence>
<evidence type="ECO:0000256" key="3">
    <source>
        <dbReference type="ARBA" id="ARBA00022670"/>
    </source>
</evidence>
<reference evidence="14 15" key="1">
    <citation type="submission" date="2019-04" db="EMBL/GenBank/DDBJ databases">
        <title>Chromosome genome assembly for Takifugu flavidus.</title>
        <authorList>
            <person name="Xiao S."/>
        </authorList>
    </citation>
    <scope>NUCLEOTIDE SEQUENCE [LARGE SCALE GENOMIC DNA]</scope>
    <source>
        <strain evidence="14">HTHZ2018</strain>
        <tissue evidence="14">Muscle</tissue>
    </source>
</reference>
<dbReference type="InterPro" id="IPR041588">
    <property type="entry name" value="Integrase_H2C2"/>
</dbReference>
<dbReference type="PROSITE" id="PS50878">
    <property type="entry name" value="RT_POL"/>
    <property type="match status" value="1"/>
</dbReference>
<feature type="domain" description="Integrase catalytic" evidence="13">
    <location>
        <begin position="812"/>
        <end position="970"/>
    </location>
</feature>
<dbReference type="PROSITE" id="PS50994">
    <property type="entry name" value="INTEGRASE"/>
    <property type="match status" value="1"/>
</dbReference>
<dbReference type="Proteomes" id="UP000324091">
    <property type="component" value="Chromosome 3"/>
</dbReference>
<dbReference type="PANTHER" id="PTHR37984">
    <property type="entry name" value="PROTEIN CBG26694"/>
    <property type="match status" value="1"/>
</dbReference>
<evidence type="ECO:0000259" key="12">
    <source>
        <dbReference type="PROSITE" id="PS50878"/>
    </source>
</evidence>
<keyword evidence="6" id="KW-0540">Nuclease</keyword>
<evidence type="ECO:0000256" key="1">
    <source>
        <dbReference type="ARBA" id="ARBA00010879"/>
    </source>
</evidence>
<dbReference type="InterPro" id="IPR041577">
    <property type="entry name" value="RT_RNaseH_2"/>
</dbReference>
<dbReference type="Gene3D" id="3.10.20.370">
    <property type="match status" value="1"/>
</dbReference>
<evidence type="ECO:0000256" key="9">
    <source>
        <dbReference type="ARBA" id="ARBA00022918"/>
    </source>
</evidence>
<dbReference type="InterPro" id="IPR043502">
    <property type="entry name" value="DNA/RNA_pol_sf"/>
</dbReference>
<dbReference type="Gene3D" id="3.30.420.10">
    <property type="entry name" value="Ribonuclease H-like superfamily/Ribonuclease H"/>
    <property type="match status" value="1"/>
</dbReference>
<dbReference type="Pfam" id="PF00665">
    <property type="entry name" value="rve"/>
    <property type="match status" value="1"/>
</dbReference>
<evidence type="ECO:0000256" key="2">
    <source>
        <dbReference type="ARBA" id="ARBA00012180"/>
    </source>
</evidence>
<dbReference type="Gene3D" id="3.10.10.10">
    <property type="entry name" value="HIV Type 1 Reverse Transcriptase, subunit A, domain 1"/>
    <property type="match status" value="1"/>
</dbReference>
<evidence type="ECO:0000256" key="6">
    <source>
        <dbReference type="ARBA" id="ARBA00022722"/>
    </source>
</evidence>
<evidence type="ECO:0000313" key="14">
    <source>
        <dbReference type="EMBL" id="TWW63279.1"/>
    </source>
</evidence>
<dbReference type="Pfam" id="PF17921">
    <property type="entry name" value="Integrase_H2C2"/>
    <property type="match status" value="1"/>
</dbReference>
<dbReference type="FunFam" id="3.10.10.10:FF:000007">
    <property type="entry name" value="Retrovirus-related Pol polyprotein from transposon 17.6-like Protein"/>
    <property type="match status" value="1"/>
</dbReference>
<protein>
    <recommendedName>
        <fullName evidence="11">Gypsy retrotransposon integrase-like protein 1</fullName>
        <ecNumber evidence="2">3.1.26.4</ecNumber>
    </recommendedName>
</protein>
<dbReference type="AlphaFoldDB" id="A0A5C6N8P1"/>
<comment type="caution">
    <text evidence="14">The sequence shown here is derived from an EMBL/GenBank/DDBJ whole genome shotgun (WGS) entry which is preliminary data.</text>
</comment>
<dbReference type="Pfam" id="PF00078">
    <property type="entry name" value="RVT_1"/>
    <property type="match status" value="1"/>
</dbReference>
<keyword evidence="10" id="KW-0511">Multifunctional enzyme</keyword>
<dbReference type="FunFam" id="3.30.420.10:FF:000032">
    <property type="entry name" value="Retrovirus-related Pol polyprotein from transposon 297-like Protein"/>
    <property type="match status" value="1"/>
</dbReference>
<dbReference type="GO" id="GO:0008233">
    <property type="term" value="F:peptidase activity"/>
    <property type="evidence" value="ECO:0007669"/>
    <property type="project" value="UniProtKB-KW"/>
</dbReference>
<dbReference type="CDD" id="cd01647">
    <property type="entry name" value="RT_LTR"/>
    <property type="match status" value="1"/>
</dbReference>
<dbReference type="SUPFAM" id="SSF53098">
    <property type="entry name" value="Ribonuclease H-like"/>
    <property type="match status" value="1"/>
</dbReference>
<evidence type="ECO:0000256" key="8">
    <source>
        <dbReference type="ARBA" id="ARBA00022801"/>
    </source>
</evidence>
<dbReference type="FunFam" id="3.30.70.270:FF:000020">
    <property type="entry name" value="Transposon Tf2-6 polyprotein-like Protein"/>
    <property type="match status" value="1"/>
</dbReference>
<keyword evidence="15" id="KW-1185">Reference proteome</keyword>
<dbReference type="CDD" id="cd09274">
    <property type="entry name" value="RNase_HI_RT_Ty3"/>
    <property type="match status" value="1"/>
</dbReference>
<dbReference type="Gene3D" id="3.30.70.270">
    <property type="match status" value="2"/>
</dbReference>
<sequence length="1221" mass="134545">MNVIRRCYQELFGVFGSSLFESPFVSGAPGPVVAALQKCHQMAVQPNPQGDVRVRGGQVVRIPGGVMKLVAATCSEQFSGQSVLFEPPQSGLPAGLLASPCLLRVVRGTVWVPVVNVGEAGVLLYPRVRLGVVNAAQVVSLPAGITEVGLTTATLASQSAVPSVLDRIGSWDLSALTELEQAGVRSLLDQYSSVFAANDGDLGCTNLISHEIPLLDDVPVRQRYRRIPPSEYEAVKMHINQLLESQVICESSSPYASPIVLVRKKDGGLRLCVDYRLLNSKTRKDAFPLPRIEESLDALSGARWFSTLDLASGYNQVPVAEQDRPKTAFCTPFGLFEFNRMPFGLCNAPSTFQRLMQRMFGDQQGQSLLLYLDDIIIFSSSIEQHLQRLEMVLGRLQGQGLKVKAEKCAIFQEQVSYLGHIISSQGVSTDPKKIEAVAGWQRPRHISELRSFLGFASYYRRFVDGFAKMAKPLHQLVADLAGTKTKQGSGQALGSAWTPECEESFNALKSRLVSTPVLAYADFSRPFILETDASHSGLGAVLSQETDGCVRPVAYASRGLRPTERNMSNYSSMKLEFLALKWAVTEKFREYLLGHKCIVYTDNNPLSHLQSAKLGAAEHRWAAELAAFDLEIKYRSGRKNRNADALSRQYAPTPDCVIPSLPGTYVPCSLQPNIQPGPMVGALQSLISILPSHSPADLHLMQEEDPVLKEVLVFWRRGSLPTSAERRQLSQPAIVLLRQWDRLVEKNGGDTLHQLHQEHGHQGTERTTELVRQRCYWPGMSSDIKKWVQQCERCQVAKDSGQVHRSYMGHLLASRPNEILAVDFTLLEPSRNGFENVLVMTDVFSKFTVAVPTRDQRAVTVAQVLVTEWFYKYGVLSRLHSDQGRSFESGLISQLCALYGVAKSRTTPYHPAGNGQCERFNRTLHNLLRTLPISRKRDWASCLPQLLFGYNTTPHQSTGESPFYLMFGQEPLLPIDFLLGRVPDPIPGEVQDWVVEHRARLRLAFEGAREKLEMAASKRKERHDLFVRDAPLPVGQLVYLRDHGVRGRHKIQDLWSSVVHQVVRAPIGDGVVYTVAPVGDLGGTRNVHRDMLKVVVQPEVVALSSPASPSLSPRVASVDDSSNSDLWLLVSETPVPSIAVPPPFGTAQAPSAPAATAPQGACSLTAPVVAATHHQQCPQPTSLAVVNSPCVGLLVQQLAVTQTGITFHGQSIRRRKFLIGR</sequence>
<dbReference type="GO" id="GO:0015074">
    <property type="term" value="P:DNA integration"/>
    <property type="evidence" value="ECO:0007669"/>
    <property type="project" value="InterPro"/>
</dbReference>
<keyword evidence="4" id="KW-0808">Transferase</keyword>
<dbReference type="InterPro" id="IPR043128">
    <property type="entry name" value="Rev_trsase/Diguanyl_cyclase"/>
</dbReference>
<keyword evidence="5" id="KW-0548">Nucleotidyltransferase</keyword>
<keyword evidence="7" id="KW-0255">Endonuclease</keyword>
<evidence type="ECO:0000256" key="7">
    <source>
        <dbReference type="ARBA" id="ARBA00022759"/>
    </source>
</evidence>
<feature type="domain" description="Reverse transcriptase" evidence="12">
    <location>
        <begin position="243"/>
        <end position="422"/>
    </location>
</feature>
<dbReference type="InterPro" id="IPR012337">
    <property type="entry name" value="RNaseH-like_sf"/>
</dbReference>
<keyword evidence="8" id="KW-0378">Hydrolase</keyword>
<dbReference type="InterPro" id="IPR036397">
    <property type="entry name" value="RNaseH_sf"/>
</dbReference>
<dbReference type="GO" id="GO:0003676">
    <property type="term" value="F:nucleic acid binding"/>
    <property type="evidence" value="ECO:0007669"/>
    <property type="project" value="InterPro"/>
</dbReference>
<proteinExistence type="inferred from homology"/>
<dbReference type="InterPro" id="IPR050951">
    <property type="entry name" value="Retrovirus_Pol_polyprotein"/>
</dbReference>
<dbReference type="SUPFAM" id="SSF56672">
    <property type="entry name" value="DNA/RNA polymerases"/>
    <property type="match status" value="1"/>
</dbReference>
<evidence type="ECO:0000256" key="10">
    <source>
        <dbReference type="ARBA" id="ARBA00023268"/>
    </source>
</evidence>
<evidence type="ECO:0000256" key="11">
    <source>
        <dbReference type="ARBA" id="ARBA00039658"/>
    </source>
</evidence>
<dbReference type="InterPro" id="IPR001584">
    <property type="entry name" value="Integrase_cat-core"/>
</dbReference>
<dbReference type="GO" id="GO:0006508">
    <property type="term" value="P:proteolysis"/>
    <property type="evidence" value="ECO:0007669"/>
    <property type="project" value="UniProtKB-KW"/>
</dbReference>
<evidence type="ECO:0000256" key="5">
    <source>
        <dbReference type="ARBA" id="ARBA00022695"/>
    </source>
</evidence>
<evidence type="ECO:0000259" key="13">
    <source>
        <dbReference type="PROSITE" id="PS50994"/>
    </source>
</evidence>
<dbReference type="InterPro" id="IPR000477">
    <property type="entry name" value="RT_dom"/>
</dbReference>
<name>A0A5C6N8P1_9TELE</name>
<dbReference type="EMBL" id="RHFK02000016">
    <property type="protein sequence ID" value="TWW63279.1"/>
    <property type="molecule type" value="Genomic_DNA"/>
</dbReference>
<gene>
    <name evidence="14" type="ORF">D4764_03G0002870</name>
</gene>
<evidence type="ECO:0000256" key="4">
    <source>
        <dbReference type="ARBA" id="ARBA00022679"/>
    </source>
</evidence>
<accession>A0A5C6N8P1</accession>
<comment type="similarity">
    <text evidence="1">Belongs to the beta type-B retroviral polymerase family. HERV class-II K(HML-2) pol subfamily.</text>
</comment>
<dbReference type="Gene3D" id="1.10.340.70">
    <property type="match status" value="1"/>
</dbReference>
<organism evidence="14 15">
    <name type="scientific">Takifugu flavidus</name>
    <name type="common">sansaifugu</name>
    <dbReference type="NCBI Taxonomy" id="433684"/>
    <lineage>
        <taxon>Eukaryota</taxon>
        <taxon>Metazoa</taxon>
        <taxon>Chordata</taxon>
        <taxon>Craniata</taxon>
        <taxon>Vertebrata</taxon>
        <taxon>Euteleostomi</taxon>
        <taxon>Actinopterygii</taxon>
        <taxon>Neopterygii</taxon>
        <taxon>Teleostei</taxon>
        <taxon>Neoteleostei</taxon>
        <taxon>Acanthomorphata</taxon>
        <taxon>Eupercaria</taxon>
        <taxon>Tetraodontiformes</taxon>
        <taxon>Tetradontoidea</taxon>
        <taxon>Tetraodontidae</taxon>
        <taxon>Takifugu</taxon>
    </lineage>
</organism>
<keyword evidence="9" id="KW-0695">RNA-directed DNA polymerase</keyword>